<dbReference type="Pfam" id="PF08242">
    <property type="entry name" value="Methyltransf_12"/>
    <property type="match status" value="1"/>
</dbReference>
<proteinExistence type="predicted"/>
<dbReference type="GO" id="GO:0061542">
    <property type="term" value="F:3-demethylubiquinol 3-O-methyltransferase activity"/>
    <property type="evidence" value="ECO:0007669"/>
    <property type="project" value="UniProtKB-EC"/>
</dbReference>
<dbReference type="InterPro" id="IPR029063">
    <property type="entry name" value="SAM-dependent_MTases_sf"/>
</dbReference>
<keyword evidence="3" id="KW-0489">Methyltransferase</keyword>
<keyword evidence="1 3" id="KW-0808">Transferase</keyword>
<comment type="caution">
    <text evidence="3">The sequence shown here is derived from an EMBL/GenBank/DDBJ whole genome shotgun (WGS) entry which is preliminary data.</text>
</comment>
<dbReference type="EC" id="2.1.1.64" evidence="3"/>
<dbReference type="Gene3D" id="3.40.50.150">
    <property type="entry name" value="Vaccinia Virus protein VP39"/>
    <property type="match status" value="1"/>
</dbReference>
<protein>
    <submittedName>
        <fullName evidence="3">Class I SAM-dependent methyltransferase</fullName>
        <ecNumber evidence="3">2.1.1.222</ecNumber>
        <ecNumber evidence="3">2.1.1.64</ecNumber>
    </submittedName>
</protein>
<evidence type="ECO:0000313" key="4">
    <source>
        <dbReference type="Proteomes" id="UP001597260"/>
    </source>
</evidence>
<dbReference type="EMBL" id="JBHTMP010000026">
    <property type="protein sequence ID" value="MFD1322976.1"/>
    <property type="molecule type" value="Genomic_DNA"/>
</dbReference>
<dbReference type="PANTHER" id="PTHR43861:SF3">
    <property type="entry name" value="PUTATIVE (AFU_ORTHOLOGUE AFUA_2G14390)-RELATED"/>
    <property type="match status" value="1"/>
</dbReference>
<evidence type="ECO:0000259" key="2">
    <source>
        <dbReference type="Pfam" id="PF08242"/>
    </source>
</evidence>
<dbReference type="EC" id="2.1.1.222" evidence="3"/>
<dbReference type="RefSeq" id="WP_377572130.1">
    <property type="nucleotide sequence ID" value="NZ_JBHTMP010000026.1"/>
</dbReference>
<evidence type="ECO:0000313" key="3">
    <source>
        <dbReference type="EMBL" id="MFD1322976.1"/>
    </source>
</evidence>
<evidence type="ECO:0000256" key="1">
    <source>
        <dbReference type="ARBA" id="ARBA00022679"/>
    </source>
</evidence>
<sequence>MSGSTGGRGPATLEEATVLQSEVLEDLRTAVNHLDWVTSLTEPWLGDDPLEIGSGLGDAAARWAATGRPLTVSEADPGRLAELRERFAEHPTVQVRELAVPIRESGNYSAVVSLNVLEHIEDDVAALRDFARLVRPGGRIVLVVPAFEQAMSNFDREIGHFRRYRVRSMEATLRAAGLRPIKVTYLNSLGLFGWLVFVKLLRGRPGEGLPLKIYDKLIVPVLRRVEARIRVPFGQSVLAVAETPGS</sequence>
<name>A0ABW3YH76_9ACTN</name>
<organism evidence="3 4">
    <name type="scientific">Micromonospora sonneratiae</name>
    <dbReference type="NCBI Taxonomy" id="1184706"/>
    <lineage>
        <taxon>Bacteria</taxon>
        <taxon>Bacillati</taxon>
        <taxon>Actinomycetota</taxon>
        <taxon>Actinomycetes</taxon>
        <taxon>Micromonosporales</taxon>
        <taxon>Micromonosporaceae</taxon>
        <taxon>Micromonospora</taxon>
    </lineage>
</organism>
<dbReference type="InterPro" id="IPR013217">
    <property type="entry name" value="Methyltransf_12"/>
</dbReference>
<keyword evidence="4" id="KW-1185">Reference proteome</keyword>
<dbReference type="GO" id="GO:0032259">
    <property type="term" value="P:methylation"/>
    <property type="evidence" value="ECO:0007669"/>
    <property type="project" value="UniProtKB-KW"/>
</dbReference>
<dbReference type="GO" id="GO:0102208">
    <property type="term" value="F:2-polyprenyl-6-hydroxyphenol methylase activity"/>
    <property type="evidence" value="ECO:0007669"/>
    <property type="project" value="UniProtKB-EC"/>
</dbReference>
<accession>A0ABW3YH76</accession>
<dbReference type="Proteomes" id="UP001597260">
    <property type="component" value="Unassembled WGS sequence"/>
</dbReference>
<reference evidence="4" key="1">
    <citation type="journal article" date="2019" name="Int. J. Syst. Evol. Microbiol.">
        <title>The Global Catalogue of Microorganisms (GCM) 10K type strain sequencing project: providing services to taxonomists for standard genome sequencing and annotation.</title>
        <authorList>
            <consortium name="The Broad Institute Genomics Platform"/>
            <consortium name="The Broad Institute Genome Sequencing Center for Infectious Disease"/>
            <person name="Wu L."/>
            <person name="Ma J."/>
        </authorList>
    </citation>
    <scope>NUCLEOTIDE SEQUENCE [LARGE SCALE GENOMIC DNA]</scope>
    <source>
        <strain evidence="4">JCM 31037</strain>
    </source>
</reference>
<dbReference type="PANTHER" id="PTHR43861">
    <property type="entry name" value="TRANS-ACONITATE 2-METHYLTRANSFERASE-RELATED"/>
    <property type="match status" value="1"/>
</dbReference>
<dbReference type="SUPFAM" id="SSF53335">
    <property type="entry name" value="S-adenosyl-L-methionine-dependent methyltransferases"/>
    <property type="match status" value="1"/>
</dbReference>
<dbReference type="CDD" id="cd02440">
    <property type="entry name" value="AdoMet_MTases"/>
    <property type="match status" value="1"/>
</dbReference>
<gene>
    <name evidence="3" type="ORF">ACFQ4H_17945</name>
</gene>
<feature type="domain" description="Methyltransferase type 12" evidence="2">
    <location>
        <begin position="50"/>
        <end position="140"/>
    </location>
</feature>